<dbReference type="GO" id="GO:0006412">
    <property type="term" value="P:translation"/>
    <property type="evidence" value="ECO:0007669"/>
    <property type="project" value="InterPro"/>
</dbReference>
<dbReference type="PANTHER" id="PTHR10986">
    <property type="entry name" value="39S RIBOSOMAL PROTEIN L20"/>
    <property type="match status" value="1"/>
</dbReference>
<evidence type="ECO:0000256" key="7">
    <source>
        <dbReference type="HAMAP-Rule" id="MF_00382"/>
    </source>
</evidence>
<dbReference type="Pfam" id="PF00453">
    <property type="entry name" value="Ribosomal_L20"/>
    <property type="match status" value="1"/>
</dbReference>
<sequence>MRVKSISAKRHRKILKRAKGFKQARSKRIQVAKEALVHAGAYAYHGRKLKKRDLRTLWISRINAGVKAGGISYSRFIAGLKKEKIEIDRKILSDIATSDPEIFKKIVKEAGFSFTQPK</sequence>
<protein>
    <recommendedName>
        <fullName evidence="6 7">Large ribosomal subunit protein bL20</fullName>
    </recommendedName>
</protein>
<dbReference type="EMBL" id="LCIL01000008">
    <property type="protein sequence ID" value="KKT54249.1"/>
    <property type="molecule type" value="Genomic_DNA"/>
</dbReference>
<comment type="function">
    <text evidence="7 8">Binds directly to 23S ribosomal RNA and is necessary for the in vitro assembly process of the 50S ribosomal subunit. It is not involved in the protein synthesizing functions of that subunit.</text>
</comment>
<keyword evidence="5 7" id="KW-0687">Ribonucleoprotein</keyword>
<dbReference type="HAMAP" id="MF_00382">
    <property type="entry name" value="Ribosomal_bL20"/>
    <property type="match status" value="1"/>
</dbReference>
<dbReference type="InterPro" id="IPR049946">
    <property type="entry name" value="RIBOSOMAL_L20_CS"/>
</dbReference>
<keyword evidence="3 7" id="KW-0694">RNA-binding</keyword>
<dbReference type="PROSITE" id="PS00937">
    <property type="entry name" value="RIBOSOMAL_L20"/>
    <property type="match status" value="1"/>
</dbReference>
<dbReference type="Gene3D" id="6.10.160.10">
    <property type="match status" value="1"/>
</dbReference>
<dbReference type="CDD" id="cd07026">
    <property type="entry name" value="Ribosomal_L20"/>
    <property type="match status" value="1"/>
</dbReference>
<evidence type="ECO:0000256" key="2">
    <source>
        <dbReference type="ARBA" id="ARBA00022730"/>
    </source>
</evidence>
<organism evidence="9 10">
    <name type="scientific">Candidatus Woesebacteria bacterium GW2011_GWA1_44_23</name>
    <dbReference type="NCBI Taxonomy" id="1618558"/>
    <lineage>
        <taxon>Bacteria</taxon>
        <taxon>Candidatus Woeseibacteriota</taxon>
    </lineage>
</organism>
<keyword evidence="4 7" id="KW-0689">Ribosomal protein</keyword>
<evidence type="ECO:0000256" key="8">
    <source>
        <dbReference type="RuleBase" id="RU000560"/>
    </source>
</evidence>
<dbReference type="GO" id="GO:0000027">
    <property type="term" value="P:ribosomal large subunit assembly"/>
    <property type="evidence" value="ECO:0007669"/>
    <property type="project" value="UniProtKB-UniRule"/>
</dbReference>
<evidence type="ECO:0000256" key="4">
    <source>
        <dbReference type="ARBA" id="ARBA00022980"/>
    </source>
</evidence>
<dbReference type="InterPro" id="IPR035566">
    <property type="entry name" value="Ribosomal_protein_bL20_C"/>
</dbReference>
<dbReference type="GO" id="GO:0003735">
    <property type="term" value="F:structural constituent of ribosome"/>
    <property type="evidence" value="ECO:0007669"/>
    <property type="project" value="InterPro"/>
</dbReference>
<evidence type="ECO:0000313" key="10">
    <source>
        <dbReference type="Proteomes" id="UP000034525"/>
    </source>
</evidence>
<evidence type="ECO:0000256" key="6">
    <source>
        <dbReference type="ARBA" id="ARBA00035172"/>
    </source>
</evidence>
<proteinExistence type="inferred from homology"/>
<comment type="caution">
    <text evidence="9">The sequence shown here is derived from an EMBL/GenBank/DDBJ whole genome shotgun (WGS) entry which is preliminary data.</text>
</comment>
<dbReference type="Proteomes" id="UP000034525">
    <property type="component" value="Unassembled WGS sequence"/>
</dbReference>
<reference evidence="9 10" key="1">
    <citation type="journal article" date="2015" name="Nature">
        <title>rRNA introns, odd ribosomes, and small enigmatic genomes across a large radiation of phyla.</title>
        <authorList>
            <person name="Brown C.T."/>
            <person name="Hug L.A."/>
            <person name="Thomas B.C."/>
            <person name="Sharon I."/>
            <person name="Castelle C.J."/>
            <person name="Singh A."/>
            <person name="Wilkins M.J."/>
            <person name="Williams K.H."/>
            <person name="Banfield J.F."/>
        </authorList>
    </citation>
    <scope>NUCLEOTIDE SEQUENCE [LARGE SCALE GENOMIC DNA]</scope>
</reference>
<dbReference type="PRINTS" id="PR00062">
    <property type="entry name" value="RIBOSOMALL20"/>
</dbReference>
<dbReference type="GO" id="GO:0005840">
    <property type="term" value="C:ribosome"/>
    <property type="evidence" value="ECO:0007669"/>
    <property type="project" value="UniProtKB-KW"/>
</dbReference>
<evidence type="ECO:0000256" key="3">
    <source>
        <dbReference type="ARBA" id="ARBA00022884"/>
    </source>
</evidence>
<comment type="similarity">
    <text evidence="1 7 8">Belongs to the bacterial ribosomal protein bL20 family.</text>
</comment>
<gene>
    <name evidence="7" type="primary">rplT</name>
    <name evidence="9" type="ORF">UW47_C0008G0048</name>
</gene>
<dbReference type="InterPro" id="IPR005813">
    <property type="entry name" value="Ribosomal_bL20"/>
</dbReference>
<dbReference type="GO" id="GO:1990904">
    <property type="term" value="C:ribonucleoprotein complex"/>
    <property type="evidence" value="ECO:0007669"/>
    <property type="project" value="UniProtKB-KW"/>
</dbReference>
<dbReference type="GO" id="GO:0019843">
    <property type="term" value="F:rRNA binding"/>
    <property type="evidence" value="ECO:0007669"/>
    <property type="project" value="UniProtKB-UniRule"/>
</dbReference>
<dbReference type="SUPFAM" id="SSF74731">
    <property type="entry name" value="Ribosomal protein L20"/>
    <property type="match status" value="1"/>
</dbReference>
<keyword evidence="2 7" id="KW-0699">rRNA-binding</keyword>
<evidence type="ECO:0000256" key="5">
    <source>
        <dbReference type="ARBA" id="ARBA00023274"/>
    </source>
</evidence>
<evidence type="ECO:0000256" key="1">
    <source>
        <dbReference type="ARBA" id="ARBA00007698"/>
    </source>
</evidence>
<dbReference type="NCBIfam" id="TIGR01032">
    <property type="entry name" value="rplT_bact"/>
    <property type="match status" value="1"/>
</dbReference>
<accession>A0A837I9D7</accession>
<dbReference type="Gene3D" id="1.10.1900.20">
    <property type="entry name" value="Ribosomal protein L20"/>
    <property type="match status" value="1"/>
</dbReference>
<dbReference type="FunFam" id="1.10.1900.20:FF:000001">
    <property type="entry name" value="50S ribosomal protein L20"/>
    <property type="match status" value="1"/>
</dbReference>
<evidence type="ECO:0000313" key="9">
    <source>
        <dbReference type="EMBL" id="KKT54249.1"/>
    </source>
</evidence>
<dbReference type="AlphaFoldDB" id="A0A837I9D7"/>
<name>A0A837I9D7_9BACT</name>